<keyword evidence="1" id="KW-0032">Aminotransferase</keyword>
<dbReference type="GO" id="GO:0008483">
    <property type="term" value="F:transaminase activity"/>
    <property type="evidence" value="ECO:0007669"/>
    <property type="project" value="UniProtKB-KW"/>
</dbReference>
<dbReference type="EMBL" id="CP016796">
    <property type="protein sequence ID" value="API87435.1"/>
    <property type="molecule type" value="Genomic_DNA"/>
</dbReference>
<dbReference type="RefSeq" id="WP_072713216.1">
    <property type="nucleotide sequence ID" value="NZ_CP016796.1"/>
</dbReference>
<dbReference type="Proteomes" id="UP000184222">
    <property type="component" value="Chromosome"/>
</dbReference>
<accession>A0A1L4BUB9</accession>
<dbReference type="AlphaFoldDB" id="A0A1L4BUB9"/>
<protein>
    <submittedName>
        <fullName evidence="1">Beta-alanine--pyruvate aminotransferase</fullName>
    </submittedName>
</protein>
<name>A0A1L4BUB9_9GAMM</name>
<dbReference type="KEGG" id="frx:F7310_08710"/>
<evidence type="ECO:0000313" key="2">
    <source>
        <dbReference type="Proteomes" id="UP000184222"/>
    </source>
</evidence>
<dbReference type="SUPFAM" id="SSF54637">
    <property type="entry name" value="Thioesterase/thiol ester dehydrase-isomerase"/>
    <property type="match status" value="1"/>
</dbReference>
<reference evidence="1 2" key="1">
    <citation type="journal article" date="2016" name="Appl. Environ. Microbiol.">
        <title>Whole genome relationships among Francisella bacteria of diverse origin define new species and provide specific regions for detection.</title>
        <authorList>
            <person name="Challacombe J.F."/>
            <person name="Petersen J.M."/>
            <person name="Gallegos-Graves V."/>
            <person name="Hodge D."/>
            <person name="Pillai S."/>
            <person name="Kuske C.R."/>
        </authorList>
    </citation>
    <scope>NUCLEOTIDE SEQUENCE [LARGE SCALE GENOMIC DNA]</scope>
    <source>
        <strain evidence="2">TX07-7310</strain>
    </source>
</reference>
<evidence type="ECO:0000313" key="1">
    <source>
        <dbReference type="EMBL" id="API87435.1"/>
    </source>
</evidence>
<dbReference type="InterPro" id="IPR029069">
    <property type="entry name" value="HotDog_dom_sf"/>
</dbReference>
<dbReference type="STRING" id="573570.F7310_08710"/>
<keyword evidence="1" id="KW-0808">Transferase</keyword>
<gene>
    <name evidence="1" type="ORF">F7310_08710</name>
</gene>
<dbReference type="InterPro" id="IPR016776">
    <property type="entry name" value="ApeP-like_dehydratase"/>
</dbReference>
<dbReference type="Gene3D" id="3.10.129.10">
    <property type="entry name" value="Hotdog Thioesterase"/>
    <property type="match status" value="1"/>
</dbReference>
<keyword evidence="2" id="KW-1185">Reference proteome</keyword>
<sequence>MYNIAELIPQKPPMRLVDEFVSFENDTVHCRTTINENNIFFDKDLRGIPHWVAIEIMAQTAASYGKASKFSSNDCENNEPSIAFLLSVRGYKTDVKSYKLGSVLEIFAECIILDKGTGVFSCKVVQDGQQVASLTINAYQPQNYKDVEKVISREI</sequence>
<organism evidence="1 2">
    <name type="scientific">Francisella uliginis</name>
    <dbReference type="NCBI Taxonomy" id="573570"/>
    <lineage>
        <taxon>Bacteria</taxon>
        <taxon>Pseudomonadati</taxon>
        <taxon>Pseudomonadota</taxon>
        <taxon>Gammaproteobacteria</taxon>
        <taxon>Thiotrichales</taxon>
        <taxon>Francisellaceae</taxon>
        <taxon>Francisella</taxon>
    </lineage>
</organism>
<dbReference type="OrthoDB" id="9800188at2"/>
<keyword evidence="1" id="KW-0670">Pyruvate</keyword>
<dbReference type="Pfam" id="PF22817">
    <property type="entry name" value="ApeP-like"/>
    <property type="match status" value="1"/>
</dbReference>
<proteinExistence type="predicted"/>